<dbReference type="PANTHER" id="PTHR12197">
    <property type="entry name" value="HISTONE-LYSINE N-METHYLTRANSFERASE SMYD"/>
    <property type="match status" value="1"/>
</dbReference>
<dbReference type="EMBL" id="NBCO01000036">
    <property type="protein sequence ID" value="ORC85337.1"/>
    <property type="molecule type" value="Genomic_DNA"/>
</dbReference>
<evidence type="ECO:0000256" key="2">
    <source>
        <dbReference type="ARBA" id="ARBA00022771"/>
    </source>
</evidence>
<name>A0A1X0NL17_9TRYP</name>
<organism evidence="7 8">
    <name type="scientific">Trypanosoma theileri</name>
    <dbReference type="NCBI Taxonomy" id="67003"/>
    <lineage>
        <taxon>Eukaryota</taxon>
        <taxon>Discoba</taxon>
        <taxon>Euglenozoa</taxon>
        <taxon>Kinetoplastea</taxon>
        <taxon>Metakinetoplastina</taxon>
        <taxon>Trypanosomatida</taxon>
        <taxon>Trypanosomatidae</taxon>
        <taxon>Trypanosoma</taxon>
    </lineage>
</organism>
<dbReference type="InterPro" id="IPR002893">
    <property type="entry name" value="Znf_MYND"/>
</dbReference>
<keyword evidence="8" id="KW-1185">Reference proteome</keyword>
<dbReference type="PANTHER" id="PTHR12197:SF251">
    <property type="entry name" value="EG:BACR7C10.4 PROTEIN"/>
    <property type="match status" value="1"/>
</dbReference>
<dbReference type="Gene3D" id="1.10.220.160">
    <property type="match status" value="1"/>
</dbReference>
<dbReference type="InterPro" id="IPR050869">
    <property type="entry name" value="H3K4_H4K5_MeTrfase"/>
</dbReference>
<dbReference type="PROSITE" id="PS01360">
    <property type="entry name" value="ZF_MYND_1"/>
    <property type="match status" value="1"/>
</dbReference>
<dbReference type="InterPro" id="IPR001214">
    <property type="entry name" value="SET_dom"/>
</dbReference>
<sequence>MVRLRAAWVARQSARELDAFMHQRAWHFAGCGNYAIAADYIIRLLNRRPSDPTALLLGEVAARHTQQETFEAKCLEAQRRLCVRKNVKDVLLLVKDESRREILRSWLEKAHALPQSIDDTNNSGMNTSSASYDGTINEEQIIVQETEPLEETQKAVRIVAQRTSNTPLVELLHPKQSVYGRGLYATTRISSGTTVMTDQPFVVQRMNDTACAHCLAVLGKSSGHPTGVPCTHCGKETYCSAACREAAWNEYHSCCCATRNPMYASWEEAMREKLRADNSEETRAALCCLAVAKLCAMATVQQRHPLALQRVCSLRGRADYDASTALSEVGALAVTLAAALHQTHLYMEEILSLFALVQTNEFLLPSGTALYHAYSFLNHSCDPNCALVSGSGSGALNRKLVTLRDVREGEQLFINYNANLTTCVSYEDRRALCQQRHFECFCAKCVRRE</sequence>
<keyword evidence="3" id="KW-0862">Zinc</keyword>
<dbReference type="VEuPathDB" id="TriTrypDB:TM35_000361970"/>
<dbReference type="GO" id="GO:0005634">
    <property type="term" value="C:nucleus"/>
    <property type="evidence" value="ECO:0007669"/>
    <property type="project" value="TreeGrafter"/>
</dbReference>
<feature type="domain" description="MYND-type" evidence="6">
    <location>
        <begin position="211"/>
        <end position="256"/>
    </location>
</feature>
<dbReference type="AlphaFoldDB" id="A0A1X0NL17"/>
<dbReference type="GeneID" id="39989162"/>
<evidence type="ECO:0000256" key="4">
    <source>
        <dbReference type="PROSITE-ProRule" id="PRU00134"/>
    </source>
</evidence>
<accession>A0A1X0NL17</accession>
<dbReference type="OrthoDB" id="265717at2759"/>
<evidence type="ECO:0000256" key="3">
    <source>
        <dbReference type="ARBA" id="ARBA00022833"/>
    </source>
</evidence>
<dbReference type="InterPro" id="IPR046341">
    <property type="entry name" value="SET_dom_sf"/>
</dbReference>
<evidence type="ECO:0000256" key="1">
    <source>
        <dbReference type="ARBA" id="ARBA00022723"/>
    </source>
</evidence>
<evidence type="ECO:0008006" key="9">
    <source>
        <dbReference type="Google" id="ProtNLM"/>
    </source>
</evidence>
<evidence type="ECO:0000259" key="5">
    <source>
        <dbReference type="PROSITE" id="PS50280"/>
    </source>
</evidence>
<dbReference type="PROSITE" id="PS50865">
    <property type="entry name" value="ZF_MYND_2"/>
    <property type="match status" value="1"/>
</dbReference>
<dbReference type="Proteomes" id="UP000192257">
    <property type="component" value="Unassembled WGS sequence"/>
</dbReference>
<evidence type="ECO:0000313" key="8">
    <source>
        <dbReference type="Proteomes" id="UP000192257"/>
    </source>
</evidence>
<evidence type="ECO:0000259" key="6">
    <source>
        <dbReference type="PROSITE" id="PS50865"/>
    </source>
</evidence>
<gene>
    <name evidence="7" type="ORF">TM35_000361970</name>
</gene>
<comment type="caution">
    <text evidence="7">The sequence shown here is derived from an EMBL/GenBank/DDBJ whole genome shotgun (WGS) entry which is preliminary data.</text>
</comment>
<dbReference type="GO" id="GO:0008270">
    <property type="term" value="F:zinc ion binding"/>
    <property type="evidence" value="ECO:0007669"/>
    <property type="project" value="UniProtKB-KW"/>
</dbReference>
<dbReference type="PROSITE" id="PS50280">
    <property type="entry name" value="SET"/>
    <property type="match status" value="1"/>
</dbReference>
<dbReference type="Pfam" id="PF00856">
    <property type="entry name" value="SET"/>
    <property type="match status" value="1"/>
</dbReference>
<reference evidence="7 8" key="1">
    <citation type="submission" date="2017-03" db="EMBL/GenBank/DDBJ databases">
        <title>An alternative strategy for trypanosome survival in the mammalian bloodstream revealed through genome and transcriptome analysis of the ubiquitous bovine parasite Trypanosoma (Megatrypanum) theileri.</title>
        <authorList>
            <person name="Kelly S."/>
            <person name="Ivens A."/>
            <person name="Mott A."/>
            <person name="O'Neill E."/>
            <person name="Emms D."/>
            <person name="Macleod O."/>
            <person name="Voorheis P."/>
            <person name="Matthews J."/>
            <person name="Matthews K."/>
            <person name="Carrington M."/>
        </authorList>
    </citation>
    <scope>NUCLEOTIDE SEQUENCE [LARGE SCALE GENOMIC DNA]</scope>
    <source>
        <strain evidence="7">Edinburgh</strain>
    </source>
</reference>
<dbReference type="RefSeq" id="XP_028879403.1">
    <property type="nucleotide sequence ID" value="XM_029029382.1"/>
</dbReference>
<protein>
    <recommendedName>
        <fullName evidence="9">SET and MYND domain-containing protein</fullName>
    </recommendedName>
</protein>
<keyword evidence="2 4" id="KW-0863">Zinc-finger</keyword>
<dbReference type="Gene3D" id="6.10.140.2220">
    <property type="match status" value="1"/>
</dbReference>
<dbReference type="CDD" id="cd20071">
    <property type="entry name" value="SET_SMYD"/>
    <property type="match status" value="1"/>
</dbReference>
<dbReference type="SUPFAM" id="SSF144232">
    <property type="entry name" value="HIT/MYND zinc finger-like"/>
    <property type="match status" value="1"/>
</dbReference>
<proteinExistence type="predicted"/>
<dbReference type="STRING" id="67003.A0A1X0NL17"/>
<evidence type="ECO:0000313" key="7">
    <source>
        <dbReference type="EMBL" id="ORC85337.1"/>
    </source>
</evidence>
<feature type="domain" description="SET" evidence="5">
    <location>
        <begin position="167"/>
        <end position="417"/>
    </location>
</feature>
<dbReference type="Gene3D" id="2.170.270.10">
    <property type="entry name" value="SET domain"/>
    <property type="match status" value="1"/>
</dbReference>
<keyword evidence="1" id="KW-0479">Metal-binding</keyword>
<dbReference type="SUPFAM" id="SSF82199">
    <property type="entry name" value="SET domain"/>
    <property type="match status" value="1"/>
</dbReference>